<dbReference type="PANTHER" id="PTHR11073:SF1">
    <property type="entry name" value="CALNEXIN 14D-RELATED"/>
    <property type="match status" value="1"/>
</dbReference>
<dbReference type="GO" id="GO:0051082">
    <property type="term" value="F:unfolded protein binding"/>
    <property type="evidence" value="ECO:0007669"/>
    <property type="project" value="InterPro"/>
</dbReference>
<feature type="transmembrane region" description="Helical" evidence="10">
    <location>
        <begin position="479"/>
        <end position="499"/>
    </location>
</feature>
<dbReference type="SUPFAM" id="SSF63887">
    <property type="entry name" value="P-domain of calnexin/calreticulin"/>
    <property type="match status" value="1"/>
</dbReference>
<evidence type="ECO:0000256" key="6">
    <source>
        <dbReference type="ARBA" id="ARBA00023136"/>
    </source>
</evidence>
<dbReference type="InterPro" id="IPR018124">
    <property type="entry name" value="Calret/calnex_CS"/>
</dbReference>
<dbReference type="GO" id="GO:0005509">
    <property type="term" value="F:calcium ion binding"/>
    <property type="evidence" value="ECO:0007669"/>
    <property type="project" value="InterPro"/>
</dbReference>
<feature type="compositionally biased region" description="Acidic residues" evidence="11">
    <location>
        <begin position="595"/>
        <end position="616"/>
    </location>
</feature>
<keyword evidence="10" id="KW-0732">Signal</keyword>
<feature type="compositionally biased region" description="Basic and acidic residues" evidence="11">
    <location>
        <begin position="278"/>
        <end position="310"/>
    </location>
</feature>
<reference evidence="13" key="1">
    <citation type="submission" date="2011-08" db="EMBL/GenBank/DDBJ databases">
        <authorList>
            <person name="Rombauts S."/>
        </authorList>
    </citation>
    <scope>NUCLEOTIDE SEQUENCE</scope>
    <source>
        <strain evidence="13">London</strain>
    </source>
</reference>
<keyword evidence="4 10" id="KW-0256">Endoplasmic reticulum</keyword>
<dbReference type="STRING" id="32264.T1KYI4"/>
<dbReference type="InterPro" id="IPR009033">
    <property type="entry name" value="Calreticulin/calnexin_P_dom_sf"/>
</dbReference>
<keyword evidence="3 10" id="KW-0812">Transmembrane</keyword>
<keyword evidence="7 10" id="KW-0143">Chaperone</keyword>
<comment type="subcellular location">
    <subcellularLocation>
        <location evidence="1">Endoplasmic reticulum membrane</location>
        <topology evidence="1">Single-pass type I membrane protein</topology>
    </subcellularLocation>
</comment>
<dbReference type="SUPFAM" id="SSF49899">
    <property type="entry name" value="Concanavalin A-like lectins/glucanases"/>
    <property type="match status" value="1"/>
</dbReference>
<feature type="region of interest" description="Disordered" evidence="11">
    <location>
        <begin position="26"/>
        <end position="52"/>
    </location>
</feature>
<dbReference type="KEGG" id="tut:107368515"/>
<feature type="disulfide bond" evidence="9">
    <location>
        <begin position="156"/>
        <end position="189"/>
    </location>
</feature>
<gene>
    <name evidence="12" type="primary">107368515</name>
</gene>
<name>T1KYI4_TETUR</name>
<feature type="signal peptide" evidence="10">
    <location>
        <begin position="1"/>
        <end position="23"/>
    </location>
</feature>
<keyword evidence="9" id="KW-1015">Disulfide bond</keyword>
<evidence type="ECO:0000256" key="10">
    <source>
        <dbReference type="RuleBase" id="RU362126"/>
    </source>
</evidence>
<reference evidence="12" key="2">
    <citation type="submission" date="2015-06" db="UniProtKB">
        <authorList>
            <consortium name="EnsemblMetazoa"/>
        </authorList>
    </citation>
    <scope>IDENTIFICATION</scope>
</reference>
<feature type="chain" id="PRO_5005147124" description="Calnexin" evidence="10">
    <location>
        <begin position="24"/>
        <end position="631"/>
    </location>
</feature>
<evidence type="ECO:0000256" key="8">
    <source>
        <dbReference type="ARBA" id="ARBA00053392"/>
    </source>
</evidence>
<evidence type="ECO:0000256" key="1">
    <source>
        <dbReference type="ARBA" id="ARBA00004115"/>
    </source>
</evidence>
<comment type="similarity">
    <text evidence="2 10">Belongs to the calreticulin family.</text>
</comment>
<dbReference type="PRINTS" id="PR00626">
    <property type="entry name" value="CALRETICULIN"/>
</dbReference>
<dbReference type="Gene3D" id="2.10.250.10">
    <property type="entry name" value="Calreticulin/calnexin, P domain"/>
    <property type="match status" value="1"/>
</dbReference>
<dbReference type="GO" id="GO:0005789">
    <property type="term" value="C:endoplasmic reticulum membrane"/>
    <property type="evidence" value="ECO:0007669"/>
    <property type="project" value="UniProtKB-SubCell"/>
</dbReference>
<dbReference type="EMBL" id="CAEY01000713">
    <property type="status" value="NOT_ANNOTATED_CDS"/>
    <property type="molecule type" value="Genomic_DNA"/>
</dbReference>
<accession>T1KYI4</accession>
<comment type="function">
    <text evidence="8">Calcium-binding protein that interacts with newly synthesized monoglucosylated glycoproteins in the endoplasmic reticulum. It may act in assisting protein assembly and/or in the retention within the ER of unassembled protein subunits. It seems to play a major role in the quality control apparatus of the ER by the retention of incorrectly folded proteins. Required for embryogenesis and larval development under heat and ER stress conditions. May be important for germ cell development. Involved in neuronal necrotic cell death.</text>
</comment>
<dbReference type="HOGENOM" id="CLU_018224_2_0_1"/>
<dbReference type="PANTHER" id="PTHR11073">
    <property type="entry name" value="CALRETICULIN AND CALNEXIN"/>
    <property type="match status" value="1"/>
</dbReference>
<evidence type="ECO:0000313" key="13">
    <source>
        <dbReference type="Proteomes" id="UP000015104"/>
    </source>
</evidence>
<dbReference type="Pfam" id="PF00262">
    <property type="entry name" value="Calreticulin"/>
    <property type="match status" value="1"/>
</dbReference>
<dbReference type="Proteomes" id="UP000015104">
    <property type="component" value="Unassembled WGS sequence"/>
</dbReference>
<evidence type="ECO:0000256" key="5">
    <source>
        <dbReference type="ARBA" id="ARBA00022989"/>
    </source>
</evidence>
<evidence type="ECO:0000313" key="12">
    <source>
        <dbReference type="EnsemblMetazoa" id="tetur27g00800.1"/>
    </source>
</evidence>
<dbReference type="InterPro" id="IPR001580">
    <property type="entry name" value="Calret/calnex"/>
</dbReference>
<evidence type="ECO:0000256" key="7">
    <source>
        <dbReference type="ARBA" id="ARBA00023186"/>
    </source>
</evidence>
<proteinExistence type="inferred from homology"/>
<evidence type="ECO:0000256" key="4">
    <source>
        <dbReference type="ARBA" id="ARBA00022824"/>
    </source>
</evidence>
<evidence type="ECO:0000256" key="3">
    <source>
        <dbReference type="ARBA" id="ARBA00022692"/>
    </source>
</evidence>
<keyword evidence="6 10" id="KW-0472">Membrane</keyword>
<feature type="compositionally biased region" description="Acidic residues" evidence="11">
    <location>
        <begin position="566"/>
        <end position="587"/>
    </location>
</feature>
<keyword evidence="5 10" id="KW-1133">Transmembrane helix</keyword>
<feature type="region of interest" description="Disordered" evidence="11">
    <location>
        <begin position="259"/>
        <end position="345"/>
    </location>
</feature>
<dbReference type="FunFam" id="2.60.120.200:FF:000011">
    <property type="entry name" value="Probable calnexin"/>
    <property type="match status" value="1"/>
</dbReference>
<dbReference type="InterPro" id="IPR013320">
    <property type="entry name" value="ConA-like_dom_sf"/>
</dbReference>
<dbReference type="OrthoDB" id="1938156at2759"/>
<dbReference type="eggNOG" id="KOG0675">
    <property type="taxonomic scope" value="Eukaryota"/>
</dbReference>
<evidence type="ECO:0000256" key="9">
    <source>
        <dbReference type="PIRSR" id="PIRSR601580-3"/>
    </source>
</evidence>
<feature type="compositionally biased region" description="Low complexity" evidence="11">
    <location>
        <begin position="540"/>
        <end position="556"/>
    </location>
</feature>
<feature type="compositionally biased region" description="Polar residues" evidence="11">
    <location>
        <begin position="530"/>
        <end position="539"/>
    </location>
</feature>
<keyword evidence="13" id="KW-1185">Reference proteome</keyword>
<dbReference type="PROSITE" id="PS00804">
    <property type="entry name" value="CALRETICULIN_2"/>
    <property type="match status" value="1"/>
</dbReference>
<feature type="compositionally biased region" description="Basic and acidic residues" evidence="11">
    <location>
        <begin position="504"/>
        <end position="521"/>
    </location>
</feature>
<sequence>MLNKYFRLIFSIFLLITVRSSLCDENTDSSETDSVDSPSLPPLPSPSSSEEELIDYQTPDIPLDNVYLYEPFDDKDSFHKNWVTSKATKSDSEDGKYDGEWEIVPTVERIPGDLGLMMNSRARHHAIGAKFTKPFDFKGGNLVVQYDVQFRNGQECGGAYLKLLQAPSGDLSKIHDKTPYSIMFGPDKCGNEHKLHFIFNHRNKKNNSLREIHWKKASTVTGLNEAITDNKWHLFRLVVRPDNSYEISVDKKIVGKGSLLEDFNPPVNPPKEIDDPDDTKPEDWDEREKIPDPDAKKPDDWDENEPRKIVDSNAQKPSDWLEDEPEMIPDPEAKKPEDWSEEMDGEWEPPLINNPKCGSVSGCGPWKAPLIDNPKYKGKWKPPLISNPNYQGKWAPRKIPNPDYFEDLNPYKMIPFDGVAFELWTISDGIAFDNILITSDIDLANNVADHTYQLKKDINDEKTDNWFQSFIRSTNKKPWLWAVYILSLLVPIFMLMRVLSPKKKDSEGKKKSSENEQKFDASGDDISNVAGPSTSSSNRASPPTTRGASSSSPSSAQEQEFKEEMEVSTEEEEVEEDDDEEGEEGEREEIIIGQDNEEENDDEEEEEEEPEIEEKEVEEKGKARLRRARRE</sequence>
<evidence type="ECO:0000256" key="2">
    <source>
        <dbReference type="ARBA" id="ARBA00010983"/>
    </source>
</evidence>
<organism evidence="12 13">
    <name type="scientific">Tetranychus urticae</name>
    <name type="common">Two-spotted spider mite</name>
    <dbReference type="NCBI Taxonomy" id="32264"/>
    <lineage>
        <taxon>Eukaryota</taxon>
        <taxon>Metazoa</taxon>
        <taxon>Ecdysozoa</taxon>
        <taxon>Arthropoda</taxon>
        <taxon>Chelicerata</taxon>
        <taxon>Arachnida</taxon>
        <taxon>Acari</taxon>
        <taxon>Acariformes</taxon>
        <taxon>Trombidiformes</taxon>
        <taxon>Prostigmata</taxon>
        <taxon>Eleutherengona</taxon>
        <taxon>Raphignathae</taxon>
        <taxon>Tetranychoidea</taxon>
        <taxon>Tetranychidae</taxon>
        <taxon>Tetranychus</taxon>
    </lineage>
</organism>
<protein>
    <recommendedName>
        <fullName evidence="14">Calnexin</fullName>
    </recommendedName>
</protein>
<evidence type="ECO:0008006" key="14">
    <source>
        <dbReference type="Google" id="ProtNLM"/>
    </source>
</evidence>
<evidence type="ECO:0000256" key="11">
    <source>
        <dbReference type="SAM" id="MobiDB-lite"/>
    </source>
</evidence>
<dbReference type="AlphaFoldDB" id="T1KYI4"/>
<dbReference type="FunFam" id="2.10.250.10:FF:000001">
    <property type="entry name" value="Calnexin homolog"/>
    <property type="match status" value="1"/>
</dbReference>
<feature type="compositionally biased region" description="Acidic residues" evidence="11">
    <location>
        <begin position="320"/>
        <end position="329"/>
    </location>
</feature>
<feature type="region of interest" description="Disordered" evidence="11">
    <location>
        <begin position="504"/>
        <end position="631"/>
    </location>
</feature>
<dbReference type="GO" id="GO:0006457">
    <property type="term" value="P:protein folding"/>
    <property type="evidence" value="ECO:0007669"/>
    <property type="project" value="InterPro"/>
</dbReference>
<dbReference type="EnsemblMetazoa" id="tetur27g00800.1">
    <property type="protein sequence ID" value="tetur27g00800.1"/>
    <property type="gene ID" value="tetur27g00800"/>
</dbReference>
<dbReference type="OMA" id="KHAKPPN"/>
<dbReference type="GO" id="GO:0036503">
    <property type="term" value="P:ERAD pathway"/>
    <property type="evidence" value="ECO:0007669"/>
    <property type="project" value="TreeGrafter"/>
</dbReference>
<dbReference type="Gene3D" id="2.60.120.200">
    <property type="match status" value="1"/>
</dbReference>